<evidence type="ECO:0000313" key="2">
    <source>
        <dbReference type="RefSeq" id="XP_013395376.2"/>
    </source>
</evidence>
<accession>A0A1S3IBZ0</accession>
<gene>
    <name evidence="2" type="primary">LOC106162598</name>
</gene>
<dbReference type="OrthoDB" id="5948783at2759"/>
<dbReference type="GeneID" id="106162598"/>
<dbReference type="InParanoid" id="A0A1S3IBZ0"/>
<protein>
    <submittedName>
        <fullName evidence="2">Uncharacterized protein LOC106162598</fullName>
    </submittedName>
</protein>
<keyword evidence="1" id="KW-1185">Reference proteome</keyword>
<dbReference type="RefSeq" id="XP_013395376.2">
    <property type="nucleotide sequence ID" value="XM_013539922.2"/>
</dbReference>
<dbReference type="Proteomes" id="UP000085678">
    <property type="component" value="Unplaced"/>
</dbReference>
<proteinExistence type="predicted"/>
<dbReference type="AlphaFoldDB" id="A0A1S3IBZ0"/>
<sequence length="136" mass="15277">MGKHIIVVHGYLLSGTGSNIYSCNLAMQWKKQGHAITVFCQDPQAGTYDWVDEFFTSEASWPKDPPAPGKVRVLVPDIAGLLPVYVYDEYEGYTVKTIPNCTDEEIERHISMTSKAIRKAVDMWGCDKEESVENSM</sequence>
<organism evidence="1 2">
    <name type="scientific">Lingula anatina</name>
    <name type="common">Brachiopod</name>
    <name type="synonym">Lingula unguis</name>
    <dbReference type="NCBI Taxonomy" id="7574"/>
    <lineage>
        <taxon>Eukaryota</taxon>
        <taxon>Metazoa</taxon>
        <taxon>Spiralia</taxon>
        <taxon>Lophotrochozoa</taxon>
        <taxon>Brachiopoda</taxon>
        <taxon>Linguliformea</taxon>
        <taxon>Lingulata</taxon>
        <taxon>Lingulida</taxon>
        <taxon>Linguloidea</taxon>
        <taxon>Lingulidae</taxon>
        <taxon>Lingula</taxon>
    </lineage>
</organism>
<dbReference type="KEGG" id="lak:106162598"/>
<evidence type="ECO:0000313" key="1">
    <source>
        <dbReference type="Proteomes" id="UP000085678"/>
    </source>
</evidence>
<reference evidence="2" key="1">
    <citation type="submission" date="2025-08" db="UniProtKB">
        <authorList>
            <consortium name="RefSeq"/>
        </authorList>
    </citation>
    <scope>IDENTIFICATION</scope>
    <source>
        <tissue evidence="2">Gonads</tissue>
    </source>
</reference>
<name>A0A1S3IBZ0_LINAN</name>